<evidence type="ECO:0008006" key="5">
    <source>
        <dbReference type="Google" id="ProtNLM"/>
    </source>
</evidence>
<evidence type="ECO:0000259" key="1">
    <source>
        <dbReference type="Pfam" id="PF01927"/>
    </source>
</evidence>
<feature type="domain" description="Ubiquitin Mut7-C" evidence="2">
    <location>
        <begin position="6"/>
        <end position="81"/>
    </location>
</feature>
<proteinExistence type="predicted"/>
<dbReference type="EMBL" id="AP024488">
    <property type="protein sequence ID" value="BCS96111.1"/>
    <property type="molecule type" value="Genomic_DNA"/>
</dbReference>
<protein>
    <recommendedName>
        <fullName evidence="5">Twitching motility protein PilT</fullName>
    </recommendedName>
</protein>
<dbReference type="PANTHER" id="PTHR39081:SF1">
    <property type="entry name" value="MUT7-C RNASE DOMAIN-CONTAINING PROTEIN"/>
    <property type="match status" value="1"/>
</dbReference>
<dbReference type="Pfam" id="PF14451">
    <property type="entry name" value="Ub-Mut7C"/>
    <property type="match status" value="1"/>
</dbReference>
<gene>
    <name evidence="3" type="ORF">DSLASN_17430</name>
</gene>
<name>A0ABM7PGB0_9BACT</name>
<evidence type="ECO:0000259" key="2">
    <source>
        <dbReference type="Pfam" id="PF14451"/>
    </source>
</evidence>
<reference evidence="3 4" key="1">
    <citation type="submission" date="2021-02" db="EMBL/GenBank/DDBJ databases">
        <title>Complete genome of Desulfoluna sp. strain ASN36.</title>
        <authorList>
            <person name="Takahashi A."/>
            <person name="Kojima H."/>
            <person name="Fukui M."/>
        </authorList>
    </citation>
    <scope>NUCLEOTIDE SEQUENCE [LARGE SCALE GENOMIC DNA]</scope>
    <source>
        <strain evidence="3 4">ASN36</strain>
    </source>
</reference>
<evidence type="ECO:0000313" key="3">
    <source>
        <dbReference type="EMBL" id="BCS96111.1"/>
    </source>
</evidence>
<organism evidence="3 4">
    <name type="scientific">Desulfoluna limicola</name>
    <dbReference type="NCBI Taxonomy" id="2810562"/>
    <lineage>
        <taxon>Bacteria</taxon>
        <taxon>Pseudomonadati</taxon>
        <taxon>Thermodesulfobacteriota</taxon>
        <taxon>Desulfobacteria</taxon>
        <taxon>Desulfobacterales</taxon>
        <taxon>Desulfolunaceae</taxon>
        <taxon>Desulfoluna</taxon>
    </lineage>
</organism>
<sequence length="255" mass="29126">MESFVLHIVFHGELSWFLSRRNLEPELSLVRDRRASIKDIFESLGVPHTEVGQILCEGTPVDFHRIPTQDSRFDIHPVAPPLDVTCPTLLRPDPWKSVRFLVDDNVSRLTGLLRSVGLDAKHIKGAADTDLADIAEAQRRILLSRDIELLKRKKILFGRFIRATQPYLQLKEVLTFFGLEGPYALFSRCFLCNIPIRPIPKATVLHRLKPETRQYVDTLYTCPSCQKLFWHGPHCKAMLSRMAEVGINITPHNVA</sequence>
<dbReference type="InterPro" id="IPR027798">
    <property type="entry name" value="Ub_Mut7C"/>
</dbReference>
<dbReference type="Pfam" id="PF01927">
    <property type="entry name" value="Mut7-C"/>
    <property type="match status" value="1"/>
</dbReference>
<evidence type="ECO:0000313" key="4">
    <source>
        <dbReference type="Proteomes" id="UP001320148"/>
    </source>
</evidence>
<feature type="domain" description="Mut7-C RNAse" evidence="1">
    <location>
        <begin position="99"/>
        <end position="240"/>
    </location>
</feature>
<keyword evidence="4" id="KW-1185">Reference proteome</keyword>
<dbReference type="InterPro" id="IPR002782">
    <property type="entry name" value="Mut7-C_RNAse_dom"/>
</dbReference>
<accession>A0ABM7PGB0</accession>
<dbReference type="PANTHER" id="PTHR39081">
    <property type="entry name" value="MUT7-C DOMAIN-CONTAINING PROTEIN"/>
    <property type="match status" value="1"/>
</dbReference>
<dbReference type="RefSeq" id="WP_236892469.1">
    <property type="nucleotide sequence ID" value="NZ_AP024488.1"/>
</dbReference>
<dbReference type="Proteomes" id="UP001320148">
    <property type="component" value="Chromosome"/>
</dbReference>